<keyword evidence="1" id="KW-1003">Cell membrane</keyword>
<accession>A0A1A9KJX1</accession>
<protein>
    <submittedName>
        <fullName evidence="3">Glycosyl transferase</fullName>
    </submittedName>
</protein>
<reference evidence="3 4" key="1">
    <citation type="submission" date="2016-05" db="EMBL/GenBank/DDBJ databases">
        <title>Genome Sequence of Pseudomonas citronellolis Strain SJTE-3, an Estrogens and Persistent Organic Pollutants degradation strain.</title>
        <authorList>
            <person name="Liang R."/>
        </authorList>
    </citation>
    <scope>NUCLEOTIDE SEQUENCE [LARGE SCALE GENOMIC DNA]</scope>
    <source>
        <strain evidence="3 4">SJTE-3</strain>
    </source>
</reference>
<keyword evidence="3" id="KW-0808">Transferase</keyword>
<organism evidence="3 4">
    <name type="scientific">Pseudomonas citronellolis</name>
    <dbReference type="NCBI Taxonomy" id="53408"/>
    <lineage>
        <taxon>Bacteria</taxon>
        <taxon>Pseudomonadati</taxon>
        <taxon>Pseudomonadota</taxon>
        <taxon>Gammaproteobacteria</taxon>
        <taxon>Pseudomonadales</taxon>
        <taxon>Pseudomonadaceae</taxon>
        <taxon>Pseudomonas</taxon>
    </lineage>
</organism>
<dbReference type="AlphaFoldDB" id="A0A1A9KJX1"/>
<dbReference type="RefSeq" id="WP_064584703.1">
    <property type="nucleotide sequence ID" value="NZ_CP015878.1"/>
</dbReference>
<dbReference type="PANTHER" id="PTHR22916:SF3">
    <property type="entry name" value="UDP-GLCNAC:BETAGAL BETA-1,3-N-ACETYLGLUCOSAMINYLTRANSFERASE-LIKE PROTEIN 1"/>
    <property type="match status" value="1"/>
</dbReference>
<sequence length="299" mass="34628">MLSRTADSNRGDDQELVSVIIASYNHAAYIEASIRSVIAQTYPHIELLVVDDGSSDGSPELLRRLQAELGFDLRIQANQGLSRTLNETIARARGNLIVPFGSDDIMFPQRIQRQVEYMRGKPEVGICAGNIEIIDSHGAVMPEREQRQRDLPFRRLDFEDMFLDLKPGPMAATLMFRREALEKVGGFNPEIRLEDVYIELTITRAGYFIDILGEVLAQYRKHPTNTYKNLPFMVDNMLRTYARFRDHPAYEQVCMRYRNSMFLKCANRDKVLARQLLRDMPLRYWNLKTLRGLLRLLLR</sequence>
<dbReference type="SUPFAM" id="SSF53448">
    <property type="entry name" value="Nucleotide-diphospho-sugar transferases"/>
    <property type="match status" value="1"/>
</dbReference>
<evidence type="ECO:0000313" key="3">
    <source>
        <dbReference type="EMBL" id="ANI17818.1"/>
    </source>
</evidence>
<name>A0A1A9KJX1_9PSED</name>
<evidence type="ECO:0000259" key="2">
    <source>
        <dbReference type="Pfam" id="PF00535"/>
    </source>
</evidence>
<dbReference type="Pfam" id="PF00535">
    <property type="entry name" value="Glycos_transf_2"/>
    <property type="match status" value="1"/>
</dbReference>
<evidence type="ECO:0000313" key="4">
    <source>
        <dbReference type="Proteomes" id="UP000077748"/>
    </source>
</evidence>
<keyword evidence="1" id="KW-0997">Cell inner membrane</keyword>
<feature type="domain" description="Glycosyltransferase 2-like" evidence="2">
    <location>
        <begin position="18"/>
        <end position="184"/>
    </location>
</feature>
<dbReference type="Proteomes" id="UP000077748">
    <property type="component" value="Chromosome"/>
</dbReference>
<evidence type="ECO:0000256" key="1">
    <source>
        <dbReference type="ARBA" id="ARBA00022519"/>
    </source>
</evidence>
<gene>
    <name evidence="3" type="ORF">A9C11_29195</name>
</gene>
<dbReference type="Gene3D" id="3.90.550.10">
    <property type="entry name" value="Spore Coat Polysaccharide Biosynthesis Protein SpsA, Chain A"/>
    <property type="match status" value="1"/>
</dbReference>
<dbReference type="EMBL" id="CP015878">
    <property type="protein sequence ID" value="ANI17818.1"/>
    <property type="molecule type" value="Genomic_DNA"/>
</dbReference>
<dbReference type="InterPro" id="IPR001173">
    <property type="entry name" value="Glyco_trans_2-like"/>
</dbReference>
<dbReference type="PANTHER" id="PTHR22916">
    <property type="entry name" value="GLYCOSYLTRANSFERASE"/>
    <property type="match status" value="1"/>
</dbReference>
<dbReference type="InterPro" id="IPR029044">
    <property type="entry name" value="Nucleotide-diphossugar_trans"/>
</dbReference>
<keyword evidence="1" id="KW-0472">Membrane</keyword>
<proteinExistence type="predicted"/>
<dbReference type="GO" id="GO:0016758">
    <property type="term" value="F:hexosyltransferase activity"/>
    <property type="evidence" value="ECO:0007669"/>
    <property type="project" value="UniProtKB-ARBA"/>
</dbReference>